<name>A0A8J5SVI7_ZIZPA</name>
<organism evidence="1 2">
    <name type="scientific">Zizania palustris</name>
    <name type="common">Northern wild rice</name>
    <dbReference type="NCBI Taxonomy" id="103762"/>
    <lineage>
        <taxon>Eukaryota</taxon>
        <taxon>Viridiplantae</taxon>
        <taxon>Streptophyta</taxon>
        <taxon>Embryophyta</taxon>
        <taxon>Tracheophyta</taxon>
        <taxon>Spermatophyta</taxon>
        <taxon>Magnoliopsida</taxon>
        <taxon>Liliopsida</taxon>
        <taxon>Poales</taxon>
        <taxon>Poaceae</taxon>
        <taxon>BOP clade</taxon>
        <taxon>Oryzoideae</taxon>
        <taxon>Oryzeae</taxon>
        <taxon>Zizaniinae</taxon>
        <taxon>Zizania</taxon>
    </lineage>
</organism>
<evidence type="ECO:0000313" key="1">
    <source>
        <dbReference type="EMBL" id="KAG8062406.1"/>
    </source>
</evidence>
<dbReference type="EMBL" id="JAAALK010000286">
    <property type="protein sequence ID" value="KAG8062406.1"/>
    <property type="molecule type" value="Genomic_DNA"/>
</dbReference>
<comment type="caution">
    <text evidence="1">The sequence shown here is derived from an EMBL/GenBank/DDBJ whole genome shotgun (WGS) entry which is preliminary data.</text>
</comment>
<reference evidence="1" key="2">
    <citation type="submission" date="2021-02" db="EMBL/GenBank/DDBJ databases">
        <authorList>
            <person name="Kimball J.A."/>
            <person name="Haas M.W."/>
            <person name="Macchietto M."/>
            <person name="Kono T."/>
            <person name="Duquette J."/>
            <person name="Shao M."/>
        </authorList>
    </citation>
    <scope>NUCLEOTIDE SEQUENCE</scope>
    <source>
        <tissue evidence="1">Fresh leaf tissue</tissue>
    </source>
</reference>
<evidence type="ECO:0000313" key="2">
    <source>
        <dbReference type="Proteomes" id="UP000729402"/>
    </source>
</evidence>
<keyword evidence="2" id="KW-1185">Reference proteome</keyword>
<reference evidence="1" key="1">
    <citation type="journal article" date="2021" name="bioRxiv">
        <title>Whole Genome Assembly and Annotation of Northern Wild Rice, Zizania palustris L., Supports a Whole Genome Duplication in the Zizania Genus.</title>
        <authorList>
            <person name="Haas M."/>
            <person name="Kono T."/>
            <person name="Macchietto M."/>
            <person name="Millas R."/>
            <person name="McGilp L."/>
            <person name="Shao M."/>
            <person name="Duquette J."/>
            <person name="Hirsch C.N."/>
            <person name="Kimball J."/>
        </authorList>
    </citation>
    <scope>NUCLEOTIDE SEQUENCE</scope>
    <source>
        <tissue evidence="1">Fresh leaf tissue</tissue>
    </source>
</reference>
<proteinExistence type="predicted"/>
<accession>A0A8J5SVI7</accession>
<protein>
    <submittedName>
        <fullName evidence="1">Uncharacterized protein</fullName>
    </submittedName>
</protein>
<gene>
    <name evidence="1" type="ORF">GUJ93_ZPchr0003g17740</name>
</gene>
<dbReference type="Proteomes" id="UP000729402">
    <property type="component" value="Unassembled WGS sequence"/>
</dbReference>
<dbReference type="AlphaFoldDB" id="A0A8J5SVI7"/>
<sequence>MGRSNIGENMLLQRELADGEKDSRHLAKKTELEDKRHEGAYVVHGNSLCVQIEQRCHLVVKKSVEKRVTSVDVGDTSIWCRRDRRTLVSNIVKGNLNTRINRIIALPREWMLVTPASGAGATVARLWATRSKAA</sequence>